<dbReference type="Proteomes" id="UP000715095">
    <property type="component" value="Unassembled WGS sequence"/>
</dbReference>
<comment type="caution">
    <text evidence="2">The sequence shown here is derived from an EMBL/GenBank/DDBJ whole genome shotgun (WGS) entry which is preliminary data.</text>
</comment>
<accession>A0ABS2DUF5</accession>
<organism evidence="2 3">
    <name type="scientific">Sutterella massiliensis</name>
    <dbReference type="NCBI Taxonomy" id="1816689"/>
    <lineage>
        <taxon>Bacteria</taxon>
        <taxon>Pseudomonadati</taxon>
        <taxon>Pseudomonadota</taxon>
        <taxon>Betaproteobacteria</taxon>
        <taxon>Burkholderiales</taxon>
        <taxon>Sutterellaceae</taxon>
        <taxon>Sutterella</taxon>
    </lineage>
</organism>
<proteinExistence type="predicted"/>
<dbReference type="Pfam" id="PF03235">
    <property type="entry name" value="GmrSD_N"/>
    <property type="match status" value="1"/>
</dbReference>
<keyword evidence="3" id="KW-1185">Reference proteome</keyword>
<protein>
    <submittedName>
        <fullName evidence="2">DUF262 domain-containing protein</fullName>
    </submittedName>
</protein>
<reference evidence="2 3" key="1">
    <citation type="journal article" date="2021" name="Sci. Rep.">
        <title>The distribution of antibiotic resistance genes in chicken gut microbiota commensals.</title>
        <authorList>
            <person name="Juricova H."/>
            <person name="Matiasovicova J."/>
            <person name="Kubasova T."/>
            <person name="Cejkova D."/>
            <person name="Rychlik I."/>
        </authorList>
    </citation>
    <scope>NUCLEOTIDE SEQUENCE [LARGE SCALE GENOMIC DNA]</scope>
    <source>
        <strain evidence="2 3">An829</strain>
    </source>
</reference>
<feature type="domain" description="GmrSD restriction endonucleases N-terminal" evidence="1">
    <location>
        <begin position="3"/>
        <end position="218"/>
    </location>
</feature>
<sequence length="541" mass="63115">MADFQRPFVWTQENILKILDDVDELRSNPSPSTQDERDDLYDIDNAAEYFLGSICLRCESPKDDRYYEVLDGQQRLTSLLILAYVIHEQVQRCKNECIRLRWTRATKKLGDPSYWQNLLVFTNPQSKKRMAEIYWLFKRDYECLKRDADEDSDAPKTDGMNIFEQTLYRDVQRFEYILQKGRFAVLILKNLTEAEQFFQGENNRGLPMTMLDLLKAYHMRQETEPNRLKQIGEIWQRLGLTASKPDNETKSFQTSEVEPSNRWLRVNPDWTSWLMSEFVLPAMLLQYGIAPWSAVKLENLGFLKGVVGTHTGDSFIDEKIEHQGFDDQSAPLFDLRVPVRPGLPFFQEIEQYLKIAQAIDVLLWEPKTDEDRKTYPYAGASLVWRGLSVEGDRFTILKLALIAWADRFLKAGIMRSDCTWVDVAAALAHDGAFRVYGRNFAHFLNRLAVKDETKNGDRIGAYKKLQRVTFDYALCLSEPEYSLLFLPHRSSSRSECLMKLKASTHPNTVRLKTNYSHYREGYWNSYLQEFNSQPTKENGHE</sequence>
<evidence type="ECO:0000259" key="1">
    <source>
        <dbReference type="Pfam" id="PF03235"/>
    </source>
</evidence>
<evidence type="ECO:0000313" key="3">
    <source>
        <dbReference type="Proteomes" id="UP000715095"/>
    </source>
</evidence>
<name>A0ABS2DUF5_9BURK</name>
<dbReference type="RefSeq" id="WP_205104558.1">
    <property type="nucleotide sequence ID" value="NZ_JACJJC010000039.1"/>
</dbReference>
<dbReference type="PANTHER" id="PTHR35149:SF2">
    <property type="entry name" value="DUF262 DOMAIN-CONTAINING PROTEIN"/>
    <property type="match status" value="1"/>
</dbReference>
<evidence type="ECO:0000313" key="2">
    <source>
        <dbReference type="EMBL" id="MBM6704984.1"/>
    </source>
</evidence>
<dbReference type="EMBL" id="JACJJC010000039">
    <property type="protein sequence ID" value="MBM6704984.1"/>
    <property type="molecule type" value="Genomic_DNA"/>
</dbReference>
<dbReference type="InterPro" id="IPR004919">
    <property type="entry name" value="GmrSD_N"/>
</dbReference>
<gene>
    <name evidence="2" type="ORF">H6A60_10945</name>
</gene>
<dbReference type="PANTHER" id="PTHR35149">
    <property type="entry name" value="SLL5132 PROTEIN"/>
    <property type="match status" value="1"/>
</dbReference>